<evidence type="ECO:0000256" key="4">
    <source>
        <dbReference type="ARBA" id="ARBA00023125"/>
    </source>
</evidence>
<keyword evidence="1" id="KW-0479">Metal-binding</keyword>
<evidence type="ECO:0000313" key="8">
    <source>
        <dbReference type="Proteomes" id="UP001162156"/>
    </source>
</evidence>
<proteinExistence type="predicted"/>
<evidence type="ECO:0000256" key="5">
    <source>
        <dbReference type="PROSITE-ProRule" id="PRU00309"/>
    </source>
</evidence>
<name>A0AAV8YBU8_9CUCU</name>
<dbReference type="Gene3D" id="6.20.210.20">
    <property type="entry name" value="THAP domain"/>
    <property type="match status" value="1"/>
</dbReference>
<dbReference type="SMART" id="SM00980">
    <property type="entry name" value="THAP"/>
    <property type="match status" value="1"/>
</dbReference>
<gene>
    <name evidence="7" type="ORF">NQ314_008321</name>
</gene>
<evidence type="ECO:0000256" key="1">
    <source>
        <dbReference type="ARBA" id="ARBA00022723"/>
    </source>
</evidence>
<keyword evidence="8" id="KW-1185">Reference proteome</keyword>
<keyword evidence="4 5" id="KW-0238">DNA-binding</keyword>
<accession>A0AAV8YBU8</accession>
<sequence>MLKSSLCLHKDKTNWRKCYVFTFPKDSQLRQEWVRRCNRADQFNTDSKRICSTHFKADDYEDAMRARLLGSLPKKLKKLLRTRGGLHDHPSSLNALYRIKMILLGKNPGMVHTHSNVVTSIGTEKEEYLLASAMKQAKIGNITIEKPENILEDVADSSSSSSSTSWDMSKNGLRKRWITLYRTLLGQKASEGPSLSWPIHLRK</sequence>
<protein>
    <recommendedName>
        <fullName evidence="6">THAP-type domain-containing protein</fullName>
    </recommendedName>
</protein>
<evidence type="ECO:0000259" key="6">
    <source>
        <dbReference type="PROSITE" id="PS50950"/>
    </source>
</evidence>
<dbReference type="Pfam" id="PF05485">
    <property type="entry name" value="THAP"/>
    <property type="match status" value="1"/>
</dbReference>
<evidence type="ECO:0000313" key="7">
    <source>
        <dbReference type="EMBL" id="KAJ8948942.1"/>
    </source>
</evidence>
<reference evidence="7" key="1">
    <citation type="journal article" date="2023" name="Insect Mol. Biol.">
        <title>Genome sequencing provides insights into the evolution of gene families encoding plant cell wall-degrading enzymes in longhorned beetles.</title>
        <authorList>
            <person name="Shin N.R."/>
            <person name="Okamura Y."/>
            <person name="Kirsch R."/>
            <person name="Pauchet Y."/>
        </authorList>
    </citation>
    <scope>NUCLEOTIDE SEQUENCE</scope>
    <source>
        <strain evidence="7">RBIC_L_NR</strain>
    </source>
</reference>
<feature type="domain" description="THAP-type" evidence="6">
    <location>
        <begin position="1"/>
        <end position="76"/>
    </location>
</feature>
<dbReference type="InterPro" id="IPR038441">
    <property type="entry name" value="THAP_Znf_sf"/>
</dbReference>
<organism evidence="7 8">
    <name type="scientific">Rhamnusium bicolor</name>
    <dbReference type="NCBI Taxonomy" id="1586634"/>
    <lineage>
        <taxon>Eukaryota</taxon>
        <taxon>Metazoa</taxon>
        <taxon>Ecdysozoa</taxon>
        <taxon>Arthropoda</taxon>
        <taxon>Hexapoda</taxon>
        <taxon>Insecta</taxon>
        <taxon>Pterygota</taxon>
        <taxon>Neoptera</taxon>
        <taxon>Endopterygota</taxon>
        <taxon>Coleoptera</taxon>
        <taxon>Polyphaga</taxon>
        <taxon>Cucujiformia</taxon>
        <taxon>Chrysomeloidea</taxon>
        <taxon>Cerambycidae</taxon>
        <taxon>Lepturinae</taxon>
        <taxon>Rhagiini</taxon>
        <taxon>Rhamnusium</taxon>
    </lineage>
</organism>
<dbReference type="InterPro" id="IPR006612">
    <property type="entry name" value="THAP_Znf"/>
</dbReference>
<evidence type="ECO:0000256" key="2">
    <source>
        <dbReference type="ARBA" id="ARBA00022771"/>
    </source>
</evidence>
<keyword evidence="3" id="KW-0862">Zinc</keyword>
<dbReference type="GO" id="GO:0003677">
    <property type="term" value="F:DNA binding"/>
    <property type="evidence" value="ECO:0007669"/>
    <property type="project" value="UniProtKB-UniRule"/>
</dbReference>
<dbReference type="Proteomes" id="UP001162156">
    <property type="component" value="Unassembled WGS sequence"/>
</dbReference>
<dbReference type="AlphaFoldDB" id="A0AAV8YBU8"/>
<comment type="caution">
    <text evidence="7">The sequence shown here is derived from an EMBL/GenBank/DDBJ whole genome shotgun (WGS) entry which is preliminary data.</text>
</comment>
<dbReference type="SUPFAM" id="SSF57716">
    <property type="entry name" value="Glucocorticoid receptor-like (DNA-binding domain)"/>
    <property type="match status" value="1"/>
</dbReference>
<keyword evidence="2 5" id="KW-0863">Zinc-finger</keyword>
<evidence type="ECO:0000256" key="3">
    <source>
        <dbReference type="ARBA" id="ARBA00022833"/>
    </source>
</evidence>
<dbReference type="EMBL" id="JANEYF010002263">
    <property type="protein sequence ID" value="KAJ8948942.1"/>
    <property type="molecule type" value="Genomic_DNA"/>
</dbReference>
<dbReference type="GO" id="GO:0008270">
    <property type="term" value="F:zinc ion binding"/>
    <property type="evidence" value="ECO:0007669"/>
    <property type="project" value="UniProtKB-KW"/>
</dbReference>
<dbReference type="PROSITE" id="PS50950">
    <property type="entry name" value="ZF_THAP"/>
    <property type="match status" value="1"/>
</dbReference>